<dbReference type="PANTHER" id="PTHR23056:SF26">
    <property type="entry name" value="CALCINEURIN B-LIKE PROTEIN 10"/>
    <property type="match status" value="1"/>
</dbReference>
<dbReference type="SUPFAM" id="SSF47473">
    <property type="entry name" value="EF-hand"/>
    <property type="match status" value="1"/>
</dbReference>
<name>A0A0R0FHA0_SOYBN</name>
<dbReference type="GO" id="GO:0043266">
    <property type="term" value="P:regulation of potassium ion transport"/>
    <property type="evidence" value="ECO:0007669"/>
    <property type="project" value="EnsemblPlants"/>
</dbReference>
<comment type="subunit">
    <text evidence="4">Homodimer. Interacts with CIPK.</text>
</comment>
<dbReference type="GO" id="GO:0042538">
    <property type="term" value="P:hyperosmotic salinity response"/>
    <property type="evidence" value="ECO:0007669"/>
    <property type="project" value="EnsemblPlants"/>
</dbReference>
<dbReference type="CDD" id="cd00051">
    <property type="entry name" value="EFh"/>
    <property type="match status" value="1"/>
</dbReference>
<dbReference type="eggNOG" id="KOG0034">
    <property type="taxonomic scope" value="Eukaryota"/>
</dbReference>
<dbReference type="PROSITE" id="PS00018">
    <property type="entry name" value="EF_HAND_1"/>
    <property type="match status" value="1"/>
</dbReference>
<dbReference type="RefSeq" id="XP_006601238.1">
    <property type="nucleotide sequence ID" value="XM_006601175.4"/>
</dbReference>
<reference evidence="6 7" key="1">
    <citation type="journal article" date="2010" name="Nature">
        <title>Genome sequence of the palaeopolyploid soybean.</title>
        <authorList>
            <person name="Schmutz J."/>
            <person name="Cannon S.B."/>
            <person name="Schlueter J."/>
            <person name="Ma J."/>
            <person name="Mitros T."/>
            <person name="Nelson W."/>
            <person name="Hyten D.L."/>
            <person name="Song Q."/>
            <person name="Thelen J.J."/>
            <person name="Cheng J."/>
            <person name="Xu D."/>
            <person name="Hellsten U."/>
            <person name="May G.D."/>
            <person name="Yu Y."/>
            <person name="Sakurai T."/>
            <person name="Umezawa T."/>
            <person name="Bhattacharyya M.K."/>
            <person name="Sandhu D."/>
            <person name="Valliyodan B."/>
            <person name="Lindquist E."/>
            <person name="Peto M."/>
            <person name="Grant D."/>
            <person name="Shu S."/>
            <person name="Goodstein D."/>
            <person name="Barry K."/>
            <person name="Futrell-Griggs M."/>
            <person name="Abernathy B."/>
            <person name="Du J."/>
            <person name="Tian Z."/>
            <person name="Zhu L."/>
            <person name="Gill N."/>
            <person name="Joshi T."/>
            <person name="Libault M."/>
            <person name="Sethuraman A."/>
            <person name="Zhang X.-C."/>
            <person name="Shinozaki K."/>
            <person name="Nguyen H.T."/>
            <person name="Wing R.A."/>
            <person name="Cregan P."/>
            <person name="Specht J."/>
            <person name="Grimwood J."/>
            <person name="Rokhsar D."/>
            <person name="Stacey G."/>
            <person name="Shoemaker R.C."/>
            <person name="Jackson S.A."/>
        </authorList>
    </citation>
    <scope>NUCLEOTIDE SEQUENCE [LARGE SCALE GENOMIC DNA]</scope>
    <source>
        <strain evidence="7">cv. Williams 82</strain>
        <tissue evidence="6">Callus</tissue>
    </source>
</reference>
<comment type="function">
    <text evidence="4">Acts as a calcium sensor. CBL proteins interact with CIPK serine-threonine protein kinases. Binding of a CBL protein to the regulatory NAF domain of a CIPK protein lead to the activation of the kinase in a calcium-dependent manner.</text>
</comment>
<feature type="domain" description="EF-hand" evidence="5">
    <location>
        <begin position="152"/>
        <end position="187"/>
    </location>
</feature>
<evidence type="ECO:0000256" key="4">
    <source>
        <dbReference type="RuleBase" id="RU369080"/>
    </source>
</evidence>
<dbReference type="FunFam" id="1.10.238.10:FF:000073">
    <property type="entry name" value="calcineurin B-like protein 3"/>
    <property type="match status" value="1"/>
</dbReference>
<dbReference type="OrthoDB" id="191686at2759"/>
<dbReference type="InterPro" id="IPR045198">
    <property type="entry name" value="CNBL1-10"/>
</dbReference>
<gene>
    <name evidence="7" type="primary">LOC100810494</name>
    <name evidence="6" type="ORF">GLYMA_17G229500</name>
</gene>
<dbReference type="InterPro" id="IPR018247">
    <property type="entry name" value="EF_Hand_1_Ca_BS"/>
</dbReference>
<evidence type="ECO:0000256" key="1">
    <source>
        <dbReference type="ARBA" id="ARBA00022737"/>
    </source>
</evidence>
<dbReference type="PaxDb" id="3847-GLYMA17G34761.1"/>
<dbReference type="InterPro" id="IPR002048">
    <property type="entry name" value="EF_hand_dom"/>
</dbReference>
<dbReference type="GeneID" id="100810494"/>
<dbReference type="GO" id="GO:0005886">
    <property type="term" value="C:plasma membrane"/>
    <property type="evidence" value="ECO:0007669"/>
    <property type="project" value="EnsemblPlants"/>
</dbReference>
<dbReference type="Gramene" id="KRH05482">
    <property type="protein sequence ID" value="KRH05482"/>
    <property type="gene ID" value="GLYMA_17G229500"/>
</dbReference>
<reference evidence="7" key="2">
    <citation type="submission" date="2018-02" db="UniProtKB">
        <authorList>
            <consortium name="EnsemblPlants"/>
        </authorList>
    </citation>
    <scope>IDENTIFICATION</scope>
    <source>
        <strain evidence="7">Williams 82</strain>
    </source>
</reference>
<dbReference type="GO" id="GO:0050801">
    <property type="term" value="P:monoatomic ion homeostasis"/>
    <property type="evidence" value="ECO:0007669"/>
    <property type="project" value="EnsemblPlants"/>
</dbReference>
<accession>A0A0R0FHA0</accession>
<dbReference type="AlphaFoldDB" id="A0A0R0FHA0"/>
<feature type="domain" description="EF-hand" evidence="5">
    <location>
        <begin position="115"/>
        <end position="150"/>
    </location>
</feature>
<comment type="subcellular location">
    <subcellularLocation>
        <location evidence="4">Membrane</location>
    </subcellularLocation>
</comment>
<dbReference type="PRINTS" id="PR00450">
    <property type="entry name" value="RECOVERIN"/>
</dbReference>
<feature type="domain" description="EF-hand" evidence="5">
    <location>
        <begin position="196"/>
        <end position="231"/>
    </location>
</feature>
<dbReference type="EnsemblPlants" id="KRH05482">
    <property type="protein sequence ID" value="KRH05482"/>
    <property type="gene ID" value="GLYMA_17G229500"/>
</dbReference>
<keyword evidence="4" id="KW-0472">Membrane</keyword>
<keyword evidence="4" id="KW-0479">Metal-binding</keyword>
<evidence type="ECO:0000259" key="5">
    <source>
        <dbReference type="PROSITE" id="PS50222"/>
    </source>
</evidence>
<evidence type="ECO:0000313" key="6">
    <source>
        <dbReference type="EMBL" id="KRH05482.1"/>
    </source>
</evidence>
<dbReference type="InterPro" id="IPR011992">
    <property type="entry name" value="EF-hand-dom_pair"/>
</dbReference>
<dbReference type="GO" id="GO:0019900">
    <property type="term" value="F:kinase binding"/>
    <property type="evidence" value="ECO:0007669"/>
    <property type="project" value="UniProtKB-UniRule"/>
</dbReference>
<dbReference type="PANTHER" id="PTHR23056">
    <property type="entry name" value="CALCINEURIN B"/>
    <property type="match status" value="1"/>
</dbReference>
<evidence type="ECO:0000256" key="3">
    <source>
        <dbReference type="ARBA" id="ARBA00023774"/>
    </source>
</evidence>
<dbReference type="SMART" id="SM00054">
    <property type="entry name" value="EFh"/>
    <property type="match status" value="3"/>
</dbReference>
<comment type="similarity">
    <text evidence="3 4">Belongs to the calcineurin regulatory subunit family.</text>
</comment>
<keyword evidence="1 4" id="KW-0677">Repeat</keyword>
<dbReference type="Pfam" id="PF13499">
    <property type="entry name" value="EF-hand_7"/>
    <property type="match status" value="1"/>
</dbReference>
<reference evidence="6" key="3">
    <citation type="submission" date="2018-07" db="EMBL/GenBank/DDBJ databases">
        <title>WGS assembly of Glycine max.</title>
        <authorList>
            <person name="Schmutz J."/>
            <person name="Cannon S."/>
            <person name="Schlueter J."/>
            <person name="Ma J."/>
            <person name="Mitros T."/>
            <person name="Nelson W."/>
            <person name="Hyten D."/>
            <person name="Song Q."/>
            <person name="Thelen J."/>
            <person name="Cheng J."/>
            <person name="Xu D."/>
            <person name="Hellsten U."/>
            <person name="May G."/>
            <person name="Yu Y."/>
            <person name="Sakurai T."/>
            <person name="Umezawa T."/>
            <person name="Bhattacharyya M."/>
            <person name="Sandhu D."/>
            <person name="Valliyodan B."/>
            <person name="Lindquist E."/>
            <person name="Peto M."/>
            <person name="Grant D."/>
            <person name="Shu S."/>
            <person name="Goodstein D."/>
            <person name="Barry K."/>
            <person name="Futrell-Griggs M."/>
            <person name="Abernathy B."/>
            <person name="Du J."/>
            <person name="Tian Z."/>
            <person name="Zhu L."/>
            <person name="Gill N."/>
            <person name="Joshi T."/>
            <person name="Libault M."/>
            <person name="Sethuraman A."/>
            <person name="Zhang X."/>
            <person name="Shinozaki K."/>
            <person name="Nguyen H."/>
            <person name="Wing R."/>
            <person name="Cregan P."/>
            <person name="Specht J."/>
            <person name="Grimwood J."/>
            <person name="Rokhsar D."/>
            <person name="Stacey G."/>
            <person name="Shoemaker R."/>
            <person name="Jackson S."/>
        </authorList>
    </citation>
    <scope>NUCLEOTIDE SEQUENCE</scope>
    <source>
        <tissue evidence="6">Callus</tissue>
    </source>
</reference>
<proteinExistence type="inferred from homology"/>
<dbReference type="Pfam" id="PF00036">
    <property type="entry name" value="EF-hand_1"/>
    <property type="match status" value="1"/>
</dbReference>
<keyword evidence="2 4" id="KW-0106">Calcium</keyword>
<dbReference type="PROSITE" id="PS50222">
    <property type="entry name" value="EF_HAND_2"/>
    <property type="match status" value="3"/>
</dbReference>
<dbReference type="GO" id="GO:0009705">
    <property type="term" value="C:plant-type vacuole membrane"/>
    <property type="evidence" value="ECO:0007669"/>
    <property type="project" value="EnsemblPlants"/>
</dbReference>
<keyword evidence="8" id="KW-1185">Reference proteome</keyword>
<dbReference type="Proteomes" id="UP000008827">
    <property type="component" value="Chromosome 17"/>
</dbReference>
<evidence type="ECO:0000313" key="8">
    <source>
        <dbReference type="Proteomes" id="UP000008827"/>
    </source>
</evidence>
<dbReference type="GO" id="GO:0005509">
    <property type="term" value="F:calcium ion binding"/>
    <property type="evidence" value="ECO:0007669"/>
    <property type="project" value="UniProtKB-UniRule"/>
</dbReference>
<evidence type="ECO:0000256" key="2">
    <source>
        <dbReference type="ARBA" id="ARBA00022837"/>
    </source>
</evidence>
<dbReference type="GO" id="GO:0019722">
    <property type="term" value="P:calcium-mediated signaling"/>
    <property type="evidence" value="ECO:0007669"/>
    <property type="project" value="UniProtKB-UniRule"/>
</dbReference>
<dbReference type="ExpressionAtlas" id="A0A0R0FHA0">
    <property type="expression patterns" value="baseline and differential"/>
</dbReference>
<evidence type="ECO:0000313" key="7">
    <source>
        <dbReference type="EnsemblPlants" id="KRH05482"/>
    </source>
</evidence>
<dbReference type="KEGG" id="gmx:100810494"/>
<protein>
    <recommendedName>
        <fullName evidence="4">Calcineurin B-like protein</fullName>
    </recommendedName>
</protein>
<sequence>MSSTIATDSHGLSDSWTIGERVCAALMPLIAVVEVLILTVTGCFSYCPCISIIDQNHKCTYTAKDFAILADETRFTVEEVEALHVLFKRLSSSLIDDDSIHKEELQLALFQTPYGKNLFLDRVFDVFDQKRNGVIEFDEFVHALSVFHPYAPMDEKIDFAFKLYDLRQTGFIEPEEVKLMVVAILIEFDMNLPDDLLEAIVHKTIADADKDNDGKISREDWKAFVSRNPSLLINMTLPYLKDITSVLSSFVFKTEAKP</sequence>
<dbReference type="Gene3D" id="1.10.238.10">
    <property type="entry name" value="EF-hand"/>
    <property type="match status" value="1"/>
</dbReference>
<dbReference type="EMBL" id="CM000850">
    <property type="protein sequence ID" value="KRH05482.1"/>
    <property type="molecule type" value="Genomic_DNA"/>
</dbReference>
<dbReference type="SMR" id="A0A0R0FHA0"/>
<organism evidence="6">
    <name type="scientific">Glycine max</name>
    <name type="common">Soybean</name>
    <name type="synonym">Glycine hispida</name>
    <dbReference type="NCBI Taxonomy" id="3847"/>
    <lineage>
        <taxon>Eukaryota</taxon>
        <taxon>Viridiplantae</taxon>
        <taxon>Streptophyta</taxon>
        <taxon>Embryophyta</taxon>
        <taxon>Tracheophyta</taxon>
        <taxon>Spermatophyta</taxon>
        <taxon>Magnoliopsida</taxon>
        <taxon>eudicotyledons</taxon>
        <taxon>Gunneridae</taxon>
        <taxon>Pentapetalae</taxon>
        <taxon>rosids</taxon>
        <taxon>fabids</taxon>
        <taxon>Fabales</taxon>
        <taxon>Fabaceae</taxon>
        <taxon>Papilionoideae</taxon>
        <taxon>50 kb inversion clade</taxon>
        <taxon>NPAAA clade</taxon>
        <taxon>indigoferoid/millettioid clade</taxon>
        <taxon>Phaseoleae</taxon>
        <taxon>Glycine</taxon>
        <taxon>Glycine subgen. Soja</taxon>
    </lineage>
</organism>
<dbReference type="STRING" id="3847.A0A0R0FHA0"/>